<accession>A0A1L4D146</accession>
<dbReference type="STRING" id="1915309.AXG55_08455"/>
<dbReference type="EMBL" id="CP017834">
    <property type="protein sequence ID" value="APJ03933.1"/>
    <property type="molecule type" value="Genomic_DNA"/>
</dbReference>
<organism evidence="4 5">
    <name type="scientific">Silvanigrella aquatica</name>
    <dbReference type="NCBI Taxonomy" id="1915309"/>
    <lineage>
        <taxon>Bacteria</taxon>
        <taxon>Pseudomonadati</taxon>
        <taxon>Bdellovibrionota</taxon>
        <taxon>Oligoflexia</taxon>
        <taxon>Silvanigrellales</taxon>
        <taxon>Silvanigrellaceae</taxon>
        <taxon>Silvanigrella</taxon>
    </lineage>
</organism>
<evidence type="ECO:0000259" key="3">
    <source>
        <dbReference type="Pfam" id="PF17482"/>
    </source>
</evidence>
<dbReference type="Pfam" id="PF04984">
    <property type="entry name" value="Phage_sheath_1"/>
    <property type="match status" value="1"/>
</dbReference>
<dbReference type="RefSeq" id="WP_148697678.1">
    <property type="nucleotide sequence ID" value="NZ_CP017834.1"/>
</dbReference>
<reference evidence="4 5" key="1">
    <citation type="submission" date="2016-10" db="EMBL/GenBank/DDBJ databases">
        <title>Silvanigrella aquatica sp. nov., isolated from a freshwater lake located in the Black Forest, Germany, description of Silvanigrellaceae fam. nov., Silvanigrellales ord. nov., reclassification of the order Bdellovibrionales in the class Oligoflexia, reclassification of the families Bacteriovoracaceae and Halobacteriovoraceae in the new order Bacteriovoracales ord. nov., and reclassification of the family Pseudobacteriovoracaceae in the order Oligoflexiales.</title>
        <authorList>
            <person name="Hahn M.W."/>
            <person name="Schmidt J."/>
            <person name="Koll U."/>
            <person name="Rohde M."/>
            <person name="Verbag S."/>
            <person name="Pitt A."/>
            <person name="Nakai R."/>
            <person name="Naganuma T."/>
            <person name="Lang E."/>
        </authorList>
    </citation>
    <scope>NUCLEOTIDE SEQUENCE [LARGE SCALE GENOMIC DNA]</scope>
    <source>
        <strain evidence="4 5">MWH-Nonnen-W8red</strain>
    </source>
</reference>
<name>A0A1L4D146_9BACT</name>
<dbReference type="Pfam" id="PF17482">
    <property type="entry name" value="Phage_sheath_1C"/>
    <property type="match status" value="1"/>
</dbReference>
<evidence type="ECO:0000256" key="1">
    <source>
        <dbReference type="ARBA" id="ARBA00008005"/>
    </source>
</evidence>
<feature type="domain" description="Tail sheath protein subtilisin-like" evidence="2">
    <location>
        <begin position="216"/>
        <end position="363"/>
    </location>
</feature>
<comment type="similarity">
    <text evidence="1">Belongs to the myoviridae tail sheath protein family.</text>
</comment>
<dbReference type="InterPro" id="IPR020287">
    <property type="entry name" value="Tail_sheath_C"/>
</dbReference>
<evidence type="ECO:0000313" key="4">
    <source>
        <dbReference type="EMBL" id="APJ03933.1"/>
    </source>
</evidence>
<evidence type="ECO:0008006" key="6">
    <source>
        <dbReference type="Google" id="ProtNLM"/>
    </source>
</evidence>
<evidence type="ECO:0000259" key="2">
    <source>
        <dbReference type="Pfam" id="PF04984"/>
    </source>
</evidence>
<proteinExistence type="inferred from homology"/>
<dbReference type="KEGG" id="saqi:AXG55_08455"/>
<dbReference type="OrthoDB" id="5442644at2"/>
<dbReference type="InterPro" id="IPR035089">
    <property type="entry name" value="Phage_sheath_subtilisin"/>
</dbReference>
<gene>
    <name evidence="4" type="ORF">AXG55_08455</name>
</gene>
<dbReference type="AlphaFoldDB" id="A0A1L4D146"/>
<sequence length="486" mass="54100">MVSFNEIGHSRLPWMWVEFDNSLAVKSTPQWKTLILGTKKLKGSAEFEKPYLVTSTSSAVELFGENSLLHTQIESYKANDSLNETWAYAFPRSNTVAPAVGKLRIHVKNGIAESSQYEGNFEINIGGTVLSVAAAKTGEATRKAIADAIKANTELGLSAEVEKIGEEHFVKLTSLHAEDFYDNTYLGIEKCPAGYEVQVTPFSSGVNTFNFKKLFEVMGDEKFNCLVCPFTETQILKSLSDEMDKRWGAQTQNDGFVCLTTNSNPQNAISMGQNLNSQCMTLFSSFGIPDSTSKINAAIAGQISRSASIDPAMPLQTLPLRGIHAPCLGKRTRFEERNTLLNNGISTLTCVANLVQIERALTTYKKGKSGLNDESYLSLEHVLTLSYIRNDFRNYFWNKYARYKLADDGTHFRAGQKVMTPKLAKAEAISRFNEWEADGLVQNAADFTKNLIVERNTQNRNRLDFLLPPTVMSQLVQVAAQIQFRI</sequence>
<protein>
    <recommendedName>
        <fullName evidence="6">Phage tail protein</fullName>
    </recommendedName>
</protein>
<keyword evidence="5" id="KW-1185">Reference proteome</keyword>
<dbReference type="Proteomes" id="UP000184731">
    <property type="component" value="Chromosome"/>
</dbReference>
<feature type="domain" description="Tail sheath protein C-terminal" evidence="3">
    <location>
        <begin position="373"/>
        <end position="485"/>
    </location>
</feature>
<evidence type="ECO:0000313" key="5">
    <source>
        <dbReference type="Proteomes" id="UP000184731"/>
    </source>
</evidence>